<dbReference type="EnsemblPlants" id="novel_model_1210_5bd9a17a.3.5bd9b135">
    <property type="protein sequence ID" value="cds.novel_model_1210_5bd9a17a.3.5bd9b135"/>
    <property type="gene ID" value="novel_gene_676_5bd9a17a"/>
</dbReference>
<evidence type="ECO:0000313" key="3">
    <source>
        <dbReference type="Proteomes" id="UP000596661"/>
    </source>
</evidence>
<dbReference type="Gramene" id="novel_model_1209_5bd9a17a.5.5bd9b135">
    <property type="protein sequence ID" value="cds.novel_model_1209_5bd9a17a.5.5bd9b135"/>
    <property type="gene ID" value="novel_gene_676_5bd9a17a"/>
</dbReference>
<dbReference type="EMBL" id="UZAU01000023">
    <property type="status" value="NOT_ANNOTATED_CDS"/>
    <property type="molecule type" value="Genomic_DNA"/>
</dbReference>
<dbReference type="EnsemblPlants" id="novel_model_1209_5bd9a17a.5.5bd9b135">
    <property type="protein sequence ID" value="cds.novel_model_1209_5bd9a17a.5.5bd9b135"/>
    <property type="gene ID" value="novel_gene_676_5bd9a17a"/>
</dbReference>
<dbReference type="Gramene" id="novel_model_1208_5bd9a17a.1.5bd9b135">
    <property type="protein sequence ID" value="cds.novel_model_1208_5bd9a17a.1.5bd9b135"/>
    <property type="gene ID" value="novel_gene_676_5bd9a17a"/>
</dbReference>
<accession>A0A803QTI4</accession>
<keyword evidence="3" id="KW-1185">Reference proteome</keyword>
<protein>
    <submittedName>
        <fullName evidence="2">Uncharacterized protein</fullName>
    </submittedName>
</protein>
<reference evidence="2 3" key="1">
    <citation type="submission" date="2018-11" db="EMBL/GenBank/DDBJ databases">
        <authorList>
            <person name="Grassa J C."/>
        </authorList>
    </citation>
    <scope>NUCLEOTIDE SEQUENCE [LARGE SCALE GENOMIC DNA]</scope>
</reference>
<dbReference type="Gramene" id="novel_model_1212_5bd9a17a.6.5bd9b135">
    <property type="protein sequence ID" value="cds.novel_model_1212_5bd9a17a.6.5bd9b135"/>
    <property type="gene ID" value="novel_gene_676_5bd9a17a"/>
</dbReference>
<reference evidence="2" key="2">
    <citation type="submission" date="2021-03" db="UniProtKB">
        <authorList>
            <consortium name="EnsemblPlants"/>
        </authorList>
    </citation>
    <scope>IDENTIFICATION</scope>
</reference>
<evidence type="ECO:0000313" key="2">
    <source>
        <dbReference type="EnsemblPlants" id="cds.novel_model_1212_5bd9a17a.6.5bd9b135"/>
    </source>
</evidence>
<dbReference type="Gramene" id="novel_model_1210_5bd9a17a.3.5bd9b135">
    <property type="protein sequence ID" value="cds.novel_model_1210_5bd9a17a.3.5bd9b135"/>
    <property type="gene ID" value="novel_gene_676_5bd9a17a"/>
</dbReference>
<dbReference type="AlphaFoldDB" id="A0A803QTJ0"/>
<accession>A0A803QTI8</accession>
<accession>A0A803QTI5</accession>
<accession>A0A803QTI6</accession>
<dbReference type="EnsemblPlants" id="novel_model_1212_5bd9a17a.6.5bd9b135">
    <property type="protein sequence ID" value="cds.novel_model_1212_5bd9a17a.6.5bd9b135"/>
    <property type="gene ID" value="novel_gene_676_5bd9a17a"/>
</dbReference>
<dbReference type="Gramene" id="novel_model_1207_5bd9a17a.2.5bd9b135">
    <property type="protein sequence ID" value="cds.novel_model_1207_5bd9a17a.2.5bd9b135"/>
    <property type="gene ID" value="novel_gene_676_5bd9a17a"/>
</dbReference>
<dbReference type="EnsemblPlants" id="novel_model_1207_5bd9a17a.2.5bd9b135">
    <property type="protein sequence ID" value="cds.novel_model_1207_5bd9a17a.2.5bd9b135"/>
    <property type="gene ID" value="novel_gene_676_5bd9a17a"/>
</dbReference>
<dbReference type="Gramene" id="novel_model_1213_5bd9a17a.7.5bd9b135">
    <property type="protein sequence ID" value="cds.novel_model_1213_5bd9a17a.7.5bd9b135"/>
    <property type="gene ID" value="novel_gene_676_5bd9a17a"/>
</dbReference>
<dbReference type="Proteomes" id="UP000596661">
    <property type="component" value="Chromosome 1"/>
</dbReference>
<dbReference type="EnsemblPlants" id="novel_model_1208_5bd9a17a.1.5bd9b135">
    <property type="protein sequence ID" value="cds.novel_model_1208_5bd9a17a.1.5bd9b135"/>
    <property type="gene ID" value="novel_gene_676_5bd9a17a"/>
</dbReference>
<accession>A0A803QTJ0</accession>
<organism evidence="2 3">
    <name type="scientific">Cannabis sativa</name>
    <name type="common">Hemp</name>
    <name type="synonym">Marijuana</name>
    <dbReference type="NCBI Taxonomy" id="3483"/>
    <lineage>
        <taxon>Eukaryota</taxon>
        <taxon>Viridiplantae</taxon>
        <taxon>Streptophyta</taxon>
        <taxon>Embryophyta</taxon>
        <taxon>Tracheophyta</taxon>
        <taxon>Spermatophyta</taxon>
        <taxon>Magnoliopsida</taxon>
        <taxon>eudicotyledons</taxon>
        <taxon>Gunneridae</taxon>
        <taxon>Pentapetalae</taxon>
        <taxon>rosids</taxon>
        <taxon>fabids</taxon>
        <taxon>Rosales</taxon>
        <taxon>Cannabaceae</taxon>
        <taxon>Cannabis</taxon>
    </lineage>
</organism>
<name>A0A803QTJ0_CANSA</name>
<accession>A0A803QTJ1</accession>
<evidence type="ECO:0000256" key="1">
    <source>
        <dbReference type="SAM" id="Phobius"/>
    </source>
</evidence>
<keyword evidence="1" id="KW-0812">Transmembrane</keyword>
<dbReference type="EnsemblPlants" id="novel_model_1213_5bd9a17a.7.5bd9b135">
    <property type="protein sequence ID" value="cds.novel_model_1213_5bd9a17a.7.5bd9b135"/>
    <property type="gene ID" value="novel_gene_676_5bd9a17a"/>
</dbReference>
<feature type="transmembrane region" description="Helical" evidence="1">
    <location>
        <begin position="21"/>
        <end position="38"/>
    </location>
</feature>
<keyword evidence="1" id="KW-0472">Membrane</keyword>
<keyword evidence="1" id="KW-1133">Transmembrane helix</keyword>
<sequence length="68" mass="8247">MEEEQKKRKKIKLLSMWQLSFGRINIINFPIYLLFLLHPPKRLPVLLLRVKLIRPKENRRALRGEPND</sequence>
<proteinExistence type="predicted"/>